<reference evidence="4 5" key="1">
    <citation type="submission" date="2019-05" db="EMBL/GenBank/DDBJ databases">
        <title>Emergence of the Ug99 lineage of the wheat stem rust pathogen through somatic hybridization.</title>
        <authorList>
            <person name="Li F."/>
            <person name="Upadhyaya N.M."/>
            <person name="Sperschneider J."/>
            <person name="Matny O."/>
            <person name="Nguyen-Phuc H."/>
            <person name="Mago R."/>
            <person name="Raley C."/>
            <person name="Miller M.E."/>
            <person name="Silverstein K.A.T."/>
            <person name="Henningsen E."/>
            <person name="Hirsch C.D."/>
            <person name="Visser B."/>
            <person name="Pretorius Z.A."/>
            <person name="Steffenson B.J."/>
            <person name="Schwessinger B."/>
            <person name="Dodds P.N."/>
            <person name="Figueroa M."/>
        </authorList>
    </citation>
    <scope>NUCLEOTIDE SEQUENCE [LARGE SCALE GENOMIC DNA]</scope>
    <source>
        <strain evidence="3">21-0</strain>
        <strain evidence="2 5">Ug99</strain>
    </source>
</reference>
<keyword evidence="4" id="KW-1185">Reference proteome</keyword>
<evidence type="ECO:0000313" key="2">
    <source>
        <dbReference type="EMBL" id="KAA1088761.1"/>
    </source>
</evidence>
<organism evidence="2 5">
    <name type="scientific">Puccinia graminis f. sp. tritici</name>
    <dbReference type="NCBI Taxonomy" id="56615"/>
    <lineage>
        <taxon>Eukaryota</taxon>
        <taxon>Fungi</taxon>
        <taxon>Dikarya</taxon>
        <taxon>Basidiomycota</taxon>
        <taxon>Pucciniomycotina</taxon>
        <taxon>Pucciniomycetes</taxon>
        <taxon>Pucciniales</taxon>
        <taxon>Pucciniaceae</taxon>
        <taxon>Puccinia</taxon>
    </lineage>
</organism>
<name>A0A5B0NHD4_PUCGR</name>
<accession>A0A5B0NHD4</accession>
<evidence type="ECO:0000256" key="1">
    <source>
        <dbReference type="SAM" id="Phobius"/>
    </source>
</evidence>
<evidence type="ECO:0000313" key="5">
    <source>
        <dbReference type="Proteomes" id="UP000325313"/>
    </source>
</evidence>
<dbReference type="EMBL" id="VDEP01000405">
    <property type="protein sequence ID" value="KAA1088761.1"/>
    <property type="molecule type" value="Genomic_DNA"/>
</dbReference>
<keyword evidence="1" id="KW-0812">Transmembrane</keyword>
<dbReference type="Proteomes" id="UP000324748">
    <property type="component" value="Unassembled WGS sequence"/>
</dbReference>
<evidence type="ECO:0000313" key="3">
    <source>
        <dbReference type="EMBL" id="KAA1101109.1"/>
    </source>
</evidence>
<keyword evidence="1" id="KW-1133">Transmembrane helix</keyword>
<dbReference type="AlphaFoldDB" id="A0A5B0NHD4"/>
<keyword evidence="1" id="KW-0472">Membrane</keyword>
<feature type="transmembrane region" description="Helical" evidence="1">
    <location>
        <begin position="86"/>
        <end position="112"/>
    </location>
</feature>
<evidence type="ECO:0000313" key="4">
    <source>
        <dbReference type="Proteomes" id="UP000324748"/>
    </source>
</evidence>
<dbReference type="EMBL" id="VSWC01000053">
    <property type="protein sequence ID" value="KAA1101109.1"/>
    <property type="molecule type" value="Genomic_DNA"/>
</dbReference>
<gene>
    <name evidence="3" type="ORF">PGT21_007391</name>
    <name evidence="2" type="ORF">PGTUg99_027356</name>
</gene>
<sequence>MISLTACSSEVFPRDDNDQYVHLVPDSVAFLRWTILTSPQRKGIPRQRAPNFTKFNNQMFELRNWTKRTYWIAEFSKRPNSVFLQLLTVLTLVIQCGLSQLLCILFCTLLLIHFA</sequence>
<proteinExistence type="predicted"/>
<comment type="caution">
    <text evidence="2">The sequence shown here is derived from an EMBL/GenBank/DDBJ whole genome shotgun (WGS) entry which is preliminary data.</text>
</comment>
<dbReference type="Proteomes" id="UP000325313">
    <property type="component" value="Unassembled WGS sequence"/>
</dbReference>
<protein>
    <submittedName>
        <fullName evidence="2">Uncharacterized protein</fullName>
    </submittedName>
</protein>